<accession>A0A9N9P2V9</accession>
<dbReference type="AlphaFoldDB" id="A0A9N9P2V9"/>
<proteinExistence type="predicted"/>
<sequence length="251" mass="29040">ENLRLSEANVIDLIDSDISELVKKYLTFENYDPKKLNNTLTIQTEDIEHNENNKDNGGSSFVVFSENILKDICFNIWNKVEEYLNKYGARNGFTVTKYQIEQNSLAKYENQKNKLPMAYQLIYLEQAIQISVTTYINQHNHALVPETQNFEIKYKTLSNEALDEINLMTRNVSVESMAKVESYNWVIKQQLKANSMLCKLADCLDARLKDEVINKYLTEPIANAIKIEISQCLFVSANKIEPSIEELYSKQ</sequence>
<gene>
    <name evidence="1" type="ORF">CPELLU_LOCUS16641</name>
</gene>
<dbReference type="OrthoDB" id="2420811at2759"/>
<feature type="non-terminal residue" evidence="1">
    <location>
        <position position="1"/>
    </location>
</feature>
<evidence type="ECO:0000313" key="2">
    <source>
        <dbReference type="Proteomes" id="UP000789759"/>
    </source>
</evidence>
<dbReference type="Proteomes" id="UP000789759">
    <property type="component" value="Unassembled WGS sequence"/>
</dbReference>
<name>A0A9N9P2V9_9GLOM</name>
<keyword evidence="2" id="KW-1185">Reference proteome</keyword>
<organism evidence="1 2">
    <name type="scientific">Cetraspora pellucida</name>
    <dbReference type="NCBI Taxonomy" id="1433469"/>
    <lineage>
        <taxon>Eukaryota</taxon>
        <taxon>Fungi</taxon>
        <taxon>Fungi incertae sedis</taxon>
        <taxon>Mucoromycota</taxon>
        <taxon>Glomeromycotina</taxon>
        <taxon>Glomeromycetes</taxon>
        <taxon>Diversisporales</taxon>
        <taxon>Gigasporaceae</taxon>
        <taxon>Cetraspora</taxon>
    </lineage>
</organism>
<comment type="caution">
    <text evidence="1">The sequence shown here is derived from an EMBL/GenBank/DDBJ whole genome shotgun (WGS) entry which is preliminary data.</text>
</comment>
<protein>
    <submittedName>
        <fullName evidence="1">9814_t:CDS:1</fullName>
    </submittedName>
</protein>
<evidence type="ECO:0000313" key="1">
    <source>
        <dbReference type="EMBL" id="CAG8785257.1"/>
    </source>
</evidence>
<dbReference type="EMBL" id="CAJVQA010025221">
    <property type="protein sequence ID" value="CAG8785257.1"/>
    <property type="molecule type" value="Genomic_DNA"/>
</dbReference>
<reference evidence="1" key="1">
    <citation type="submission" date="2021-06" db="EMBL/GenBank/DDBJ databases">
        <authorList>
            <person name="Kallberg Y."/>
            <person name="Tangrot J."/>
            <person name="Rosling A."/>
        </authorList>
    </citation>
    <scope>NUCLEOTIDE SEQUENCE</scope>
    <source>
        <strain evidence="1">FL966</strain>
    </source>
</reference>
<feature type="non-terminal residue" evidence="1">
    <location>
        <position position="251"/>
    </location>
</feature>